<feature type="chain" id="PRO_5011683072" description="TIGR03067 domain-containing protein" evidence="1">
    <location>
        <begin position="20"/>
        <end position="128"/>
    </location>
</feature>
<keyword evidence="3" id="KW-1185">Reference proteome</keyword>
<gene>
    <name evidence="2" type="ORF">SAMN05660859_3694</name>
</gene>
<name>A0A1G4UBM0_9HYPH</name>
<protein>
    <recommendedName>
        <fullName evidence="4">TIGR03067 domain-containing protein</fullName>
    </recommendedName>
</protein>
<dbReference type="Proteomes" id="UP000198889">
    <property type="component" value="Unassembled WGS sequence"/>
</dbReference>
<dbReference type="STRING" id="177413.SAMN05660859_3694"/>
<evidence type="ECO:0008006" key="4">
    <source>
        <dbReference type="Google" id="ProtNLM"/>
    </source>
</evidence>
<keyword evidence="1" id="KW-0732">Signal</keyword>
<evidence type="ECO:0000313" key="3">
    <source>
        <dbReference type="Proteomes" id="UP000198889"/>
    </source>
</evidence>
<dbReference type="RefSeq" id="WP_091442622.1">
    <property type="nucleotide sequence ID" value="NZ_FMTP01000006.1"/>
</dbReference>
<dbReference type="AlphaFoldDB" id="A0A1G4UBM0"/>
<sequence length="128" mass="13426">MKTAVLVTTALLFATPALAADPVSLLGTWKGEEAGVGAKDGWDRHDLLLEVREQQGVAFKAMKSYGAPGAYETSEVHGSMTPDGRIVVVVDADGVFTGSLAGPDVLDLCYAETGEDASAKCSRLVRQK</sequence>
<proteinExistence type="predicted"/>
<organism evidence="2 3">
    <name type="scientific">Ancylobacter rudongensis</name>
    <dbReference type="NCBI Taxonomy" id="177413"/>
    <lineage>
        <taxon>Bacteria</taxon>
        <taxon>Pseudomonadati</taxon>
        <taxon>Pseudomonadota</taxon>
        <taxon>Alphaproteobacteria</taxon>
        <taxon>Hyphomicrobiales</taxon>
        <taxon>Xanthobacteraceae</taxon>
        <taxon>Ancylobacter</taxon>
    </lineage>
</organism>
<dbReference type="EMBL" id="FMTP01000006">
    <property type="protein sequence ID" value="SCW91068.1"/>
    <property type="molecule type" value="Genomic_DNA"/>
</dbReference>
<reference evidence="3" key="1">
    <citation type="submission" date="2016-10" db="EMBL/GenBank/DDBJ databases">
        <authorList>
            <person name="Varghese N."/>
            <person name="Submissions S."/>
        </authorList>
    </citation>
    <scope>NUCLEOTIDE SEQUENCE [LARGE SCALE GENOMIC DNA]</scope>
    <source>
        <strain evidence="3">CGMCC 1.1761</strain>
    </source>
</reference>
<feature type="signal peptide" evidence="1">
    <location>
        <begin position="1"/>
        <end position="19"/>
    </location>
</feature>
<accession>A0A1G4UBM0</accession>
<evidence type="ECO:0000256" key="1">
    <source>
        <dbReference type="SAM" id="SignalP"/>
    </source>
</evidence>
<evidence type="ECO:0000313" key="2">
    <source>
        <dbReference type="EMBL" id="SCW91068.1"/>
    </source>
</evidence>